<reference evidence="1" key="2">
    <citation type="journal article" date="2015" name="Data Brief">
        <title>Shoot transcriptome of the giant reed, Arundo donax.</title>
        <authorList>
            <person name="Barrero R.A."/>
            <person name="Guerrero F.D."/>
            <person name="Moolhuijzen P."/>
            <person name="Goolsby J.A."/>
            <person name="Tidwell J."/>
            <person name="Bellgard S.E."/>
            <person name="Bellgard M.I."/>
        </authorList>
    </citation>
    <scope>NUCLEOTIDE SEQUENCE</scope>
    <source>
        <tissue evidence="1">Shoot tissue taken approximately 20 cm above the soil surface</tissue>
    </source>
</reference>
<dbReference type="EMBL" id="GBRH01266748">
    <property type="protein sequence ID" value="JAD31147.1"/>
    <property type="molecule type" value="Transcribed_RNA"/>
</dbReference>
<protein>
    <submittedName>
        <fullName evidence="1">Uncharacterized protein</fullName>
    </submittedName>
</protein>
<reference evidence="1" key="1">
    <citation type="submission" date="2014-09" db="EMBL/GenBank/DDBJ databases">
        <authorList>
            <person name="Magalhaes I.L.F."/>
            <person name="Oliveira U."/>
            <person name="Santos F.R."/>
            <person name="Vidigal T.H.D.A."/>
            <person name="Brescovit A.D."/>
            <person name="Santos A.J."/>
        </authorList>
    </citation>
    <scope>NUCLEOTIDE SEQUENCE</scope>
    <source>
        <tissue evidence="1">Shoot tissue taken approximately 20 cm above the soil surface</tissue>
    </source>
</reference>
<proteinExistence type="predicted"/>
<sequence length="11" mass="1221">MSEISQNTGRV</sequence>
<organism evidence="1">
    <name type="scientific">Arundo donax</name>
    <name type="common">Giant reed</name>
    <name type="synonym">Donax arundinaceus</name>
    <dbReference type="NCBI Taxonomy" id="35708"/>
    <lineage>
        <taxon>Eukaryota</taxon>
        <taxon>Viridiplantae</taxon>
        <taxon>Streptophyta</taxon>
        <taxon>Embryophyta</taxon>
        <taxon>Tracheophyta</taxon>
        <taxon>Spermatophyta</taxon>
        <taxon>Magnoliopsida</taxon>
        <taxon>Liliopsida</taxon>
        <taxon>Poales</taxon>
        <taxon>Poaceae</taxon>
        <taxon>PACMAD clade</taxon>
        <taxon>Arundinoideae</taxon>
        <taxon>Arundineae</taxon>
        <taxon>Arundo</taxon>
    </lineage>
</organism>
<name>A0A0A8Z8H6_ARUDO</name>
<accession>A0A0A8Z8H6</accession>
<evidence type="ECO:0000313" key="1">
    <source>
        <dbReference type="EMBL" id="JAD31147.1"/>
    </source>
</evidence>